<proteinExistence type="predicted"/>
<gene>
    <name evidence="5" type="ORF">HJ583_005385</name>
</gene>
<organism evidence="5 6">
    <name type="scientific">Uliginosibacterium aquaticum</name>
    <dbReference type="NCBI Taxonomy" id="2731212"/>
    <lineage>
        <taxon>Bacteria</taxon>
        <taxon>Pseudomonadati</taxon>
        <taxon>Pseudomonadota</taxon>
        <taxon>Betaproteobacteria</taxon>
        <taxon>Rhodocyclales</taxon>
        <taxon>Zoogloeaceae</taxon>
        <taxon>Uliginosibacterium</taxon>
    </lineage>
</organism>
<feature type="transmembrane region" description="Helical" evidence="3">
    <location>
        <begin position="36"/>
        <end position="53"/>
    </location>
</feature>
<dbReference type="SMART" id="SM00267">
    <property type="entry name" value="GGDEF"/>
    <property type="match status" value="1"/>
</dbReference>
<keyword evidence="3" id="KW-0472">Membrane</keyword>
<dbReference type="InterPro" id="IPR050469">
    <property type="entry name" value="Diguanylate_Cyclase"/>
</dbReference>
<dbReference type="PANTHER" id="PTHR45138">
    <property type="entry name" value="REGULATORY COMPONENTS OF SENSORY TRANSDUCTION SYSTEM"/>
    <property type="match status" value="1"/>
</dbReference>
<keyword evidence="6" id="KW-1185">Reference proteome</keyword>
<sequence length="392" mass="42861">MLSLDSPTLLMTQAIVQWLLAALLMCERHSHASARFWSLALIMHGTGNLLLFLRPLMPHLAAILLYNGCAACAFSVSHLAFGRLVDQAVPRWVMLAPVLLICVLMLIFIDDIAMRVVVTSVVYGSQVVLISLMLKRGTWPPGSLLQRWLVISSALFALCFFVRALLCWLDPAPFTQLLGKSPIQAILILGGLAYGIMCTLVILLAKLEWLNQDLLRKAMLDSLTGVLNRGAFTDMGTQALKHGKFPISVLMIDVDHFKQINDRHGHAIGDQALRLCAEALQATLRTGDILGRIGGEEFCLVLINTDKAQAQTIAERLRAAVEAIPFVDNMETTLTISIGLITASKPEKLESLMQHADAALYVAKETGRNRVVCAHENPGGETLSPVLVAMQP</sequence>
<comment type="caution">
    <text evidence="5">The sequence shown here is derived from an EMBL/GenBank/DDBJ whole genome shotgun (WGS) entry which is preliminary data.</text>
</comment>
<comment type="catalytic activity">
    <reaction evidence="2">
        <text>2 GTP = 3',3'-c-di-GMP + 2 diphosphate</text>
        <dbReference type="Rhea" id="RHEA:24898"/>
        <dbReference type="ChEBI" id="CHEBI:33019"/>
        <dbReference type="ChEBI" id="CHEBI:37565"/>
        <dbReference type="ChEBI" id="CHEBI:58805"/>
        <dbReference type="EC" id="2.7.7.65"/>
    </reaction>
</comment>
<dbReference type="PANTHER" id="PTHR45138:SF9">
    <property type="entry name" value="DIGUANYLATE CYCLASE DGCM-RELATED"/>
    <property type="match status" value="1"/>
</dbReference>
<evidence type="ECO:0000313" key="5">
    <source>
        <dbReference type="EMBL" id="NSL54448.1"/>
    </source>
</evidence>
<dbReference type="InterPro" id="IPR043128">
    <property type="entry name" value="Rev_trsase/Diguanyl_cyclase"/>
</dbReference>
<keyword evidence="3" id="KW-1133">Transmembrane helix</keyword>
<dbReference type="InterPro" id="IPR029787">
    <property type="entry name" value="Nucleotide_cyclase"/>
</dbReference>
<keyword evidence="3" id="KW-0812">Transmembrane</keyword>
<protein>
    <recommendedName>
        <fullName evidence="1">diguanylate cyclase</fullName>
        <ecNumber evidence="1">2.7.7.65</ecNumber>
    </recommendedName>
</protein>
<dbReference type="InterPro" id="IPR000160">
    <property type="entry name" value="GGDEF_dom"/>
</dbReference>
<evidence type="ECO:0000256" key="3">
    <source>
        <dbReference type="SAM" id="Phobius"/>
    </source>
</evidence>
<feature type="transmembrane region" description="Helical" evidence="3">
    <location>
        <begin position="146"/>
        <end position="166"/>
    </location>
</feature>
<feature type="transmembrane region" description="Helical" evidence="3">
    <location>
        <begin position="59"/>
        <end position="80"/>
    </location>
</feature>
<dbReference type="Proteomes" id="UP000778523">
    <property type="component" value="Unassembled WGS sequence"/>
</dbReference>
<evidence type="ECO:0000313" key="6">
    <source>
        <dbReference type="Proteomes" id="UP000778523"/>
    </source>
</evidence>
<accession>A0ABX2IF75</accession>
<feature type="transmembrane region" description="Helical" evidence="3">
    <location>
        <begin position="92"/>
        <end position="109"/>
    </location>
</feature>
<dbReference type="Gene3D" id="3.30.70.270">
    <property type="match status" value="1"/>
</dbReference>
<dbReference type="NCBIfam" id="TIGR00254">
    <property type="entry name" value="GGDEF"/>
    <property type="match status" value="1"/>
</dbReference>
<evidence type="ECO:0000256" key="1">
    <source>
        <dbReference type="ARBA" id="ARBA00012528"/>
    </source>
</evidence>
<dbReference type="RefSeq" id="WP_170020945.1">
    <property type="nucleotide sequence ID" value="NZ_JABCSC020000001.1"/>
</dbReference>
<dbReference type="EC" id="2.7.7.65" evidence="1"/>
<dbReference type="Pfam" id="PF00990">
    <property type="entry name" value="GGDEF"/>
    <property type="match status" value="1"/>
</dbReference>
<evidence type="ECO:0000256" key="2">
    <source>
        <dbReference type="ARBA" id="ARBA00034247"/>
    </source>
</evidence>
<dbReference type="CDD" id="cd01949">
    <property type="entry name" value="GGDEF"/>
    <property type="match status" value="1"/>
</dbReference>
<evidence type="ECO:0000259" key="4">
    <source>
        <dbReference type="PROSITE" id="PS50887"/>
    </source>
</evidence>
<reference evidence="5 6" key="1">
    <citation type="submission" date="2020-06" db="EMBL/GenBank/DDBJ databases">
        <title>Draft genome of Uliginosibacterium sp. IMCC34675.</title>
        <authorList>
            <person name="Song J."/>
        </authorList>
    </citation>
    <scope>NUCLEOTIDE SEQUENCE [LARGE SCALE GENOMIC DNA]</scope>
    <source>
        <strain evidence="5 6">IMCC34675</strain>
    </source>
</reference>
<feature type="transmembrane region" description="Helical" evidence="3">
    <location>
        <begin position="186"/>
        <end position="207"/>
    </location>
</feature>
<dbReference type="SUPFAM" id="SSF55073">
    <property type="entry name" value="Nucleotide cyclase"/>
    <property type="match status" value="1"/>
</dbReference>
<dbReference type="EMBL" id="JABCSC020000001">
    <property type="protein sequence ID" value="NSL54448.1"/>
    <property type="molecule type" value="Genomic_DNA"/>
</dbReference>
<feature type="transmembrane region" description="Helical" evidence="3">
    <location>
        <begin position="115"/>
        <end position="134"/>
    </location>
</feature>
<feature type="domain" description="GGDEF" evidence="4">
    <location>
        <begin position="245"/>
        <end position="376"/>
    </location>
</feature>
<name>A0ABX2IF75_9RHOO</name>
<dbReference type="PROSITE" id="PS50887">
    <property type="entry name" value="GGDEF"/>
    <property type="match status" value="1"/>
</dbReference>